<sequence>MLTADRLFGWQAALFPTGRSGMIKINTGAWRDDGNGPMQVVPGPVGRERVHFQAPAAAKLDGEMNAFLDWFNTDASNDPVLKAGIAHLWFVTIHPFDDGNGRIARAITDMSLARSEDSSQRFYSMSAQIRQEREEYYEILEATQKGTLDITRWLAWFLDCLGSAIEGAHTTLAAVLAKAHFWERIAGTAINERQRMILNRLLDGFEGNLTTSKYAKLAKSSNDTALRDILFLVENGILARNAEGGRSTSYDLVRNHSQKTDKDYYTSDKQLHLDRVAVTGAAPFGSTSRNHHHHHDHLYRRHRRHCRCYHDHHHRYNRLRTPAPWHDSVSSGWAQPA</sequence>
<keyword evidence="2" id="KW-0547">Nucleotide-binding</keyword>
<dbReference type="Pfam" id="PF02661">
    <property type="entry name" value="Fic"/>
    <property type="match status" value="1"/>
</dbReference>
<dbReference type="PANTHER" id="PTHR13504">
    <property type="entry name" value="FIDO DOMAIN-CONTAINING PROTEIN DDB_G0283145"/>
    <property type="match status" value="1"/>
</dbReference>
<dbReference type="PANTHER" id="PTHR13504:SF33">
    <property type="entry name" value="FIC FAMILY PROTEIN"/>
    <property type="match status" value="1"/>
</dbReference>
<dbReference type="Gene3D" id="1.10.3290.10">
    <property type="entry name" value="Fido-like domain"/>
    <property type="match status" value="1"/>
</dbReference>
<name>A0AAU7Z7Q2_9BACT</name>
<evidence type="ECO:0000256" key="2">
    <source>
        <dbReference type="PIRSR" id="PIRSR640198-2"/>
    </source>
</evidence>
<dbReference type="AlphaFoldDB" id="A0AAU7Z7Q2"/>
<feature type="binding site" evidence="2">
    <location>
        <begin position="98"/>
        <end position="105"/>
    </location>
    <ligand>
        <name>ATP</name>
        <dbReference type="ChEBI" id="CHEBI:30616"/>
    </ligand>
</feature>
<dbReference type="InterPro" id="IPR040198">
    <property type="entry name" value="Fido_containing"/>
</dbReference>
<dbReference type="GO" id="GO:0005524">
    <property type="term" value="F:ATP binding"/>
    <property type="evidence" value="ECO:0007669"/>
    <property type="project" value="UniProtKB-KW"/>
</dbReference>
<protein>
    <submittedName>
        <fullName evidence="4">Fic family protein</fullName>
    </submittedName>
</protein>
<feature type="active site" evidence="1">
    <location>
        <position position="94"/>
    </location>
</feature>
<reference evidence="4" key="1">
    <citation type="submission" date="2023-08" db="EMBL/GenBank/DDBJ databases">
        <authorList>
            <person name="Messyasz A."/>
            <person name="Mannisto M.K."/>
            <person name="Kerkhof L.J."/>
            <person name="Haggblom M."/>
        </authorList>
    </citation>
    <scope>NUCLEOTIDE SEQUENCE</scope>
    <source>
        <strain evidence="4">M8UP39</strain>
    </source>
</reference>
<dbReference type="EMBL" id="CP132938">
    <property type="protein sequence ID" value="XCB24772.1"/>
    <property type="molecule type" value="Genomic_DNA"/>
</dbReference>
<feature type="domain" description="Fido" evidence="3">
    <location>
        <begin position="2"/>
        <end position="159"/>
    </location>
</feature>
<evidence type="ECO:0000259" key="3">
    <source>
        <dbReference type="PROSITE" id="PS51459"/>
    </source>
</evidence>
<dbReference type="PROSITE" id="PS51459">
    <property type="entry name" value="FIDO"/>
    <property type="match status" value="1"/>
</dbReference>
<evidence type="ECO:0000256" key="1">
    <source>
        <dbReference type="PIRSR" id="PIRSR640198-1"/>
    </source>
</evidence>
<dbReference type="KEGG" id="tgi:RBB81_21660"/>
<dbReference type="InterPro" id="IPR036597">
    <property type="entry name" value="Fido-like_dom_sf"/>
</dbReference>
<accession>A0AAU7Z7Q2</accession>
<dbReference type="SUPFAM" id="SSF140931">
    <property type="entry name" value="Fic-like"/>
    <property type="match status" value="1"/>
</dbReference>
<feature type="binding site" evidence="2">
    <location>
        <begin position="136"/>
        <end position="137"/>
    </location>
    <ligand>
        <name>ATP</name>
        <dbReference type="ChEBI" id="CHEBI:30616"/>
    </ligand>
</feature>
<reference evidence="4" key="2">
    <citation type="journal article" date="2024" name="Environ. Microbiol.">
        <title>Genome analysis and description of Tunturibacter gen. nov. expands the diversity of Terriglobia in tundra soils.</title>
        <authorList>
            <person name="Messyasz A."/>
            <person name="Mannisto M.K."/>
            <person name="Kerkhof L.J."/>
            <person name="Haggblom M.M."/>
        </authorList>
    </citation>
    <scope>NUCLEOTIDE SEQUENCE</scope>
    <source>
        <strain evidence="4">M8UP39</strain>
    </source>
</reference>
<dbReference type="InterPro" id="IPR036388">
    <property type="entry name" value="WH-like_DNA-bd_sf"/>
</dbReference>
<keyword evidence="2" id="KW-0067">ATP-binding</keyword>
<evidence type="ECO:0000313" key="4">
    <source>
        <dbReference type="EMBL" id="XCB24772.1"/>
    </source>
</evidence>
<proteinExistence type="predicted"/>
<dbReference type="Gene3D" id="1.10.10.10">
    <property type="entry name" value="Winged helix-like DNA-binding domain superfamily/Winged helix DNA-binding domain"/>
    <property type="match status" value="1"/>
</dbReference>
<gene>
    <name evidence="4" type="ORF">RBB81_21660</name>
</gene>
<organism evidence="4">
    <name type="scientific">Tunturiibacter gelidiferens</name>
    <dbReference type="NCBI Taxonomy" id="3069689"/>
    <lineage>
        <taxon>Bacteria</taxon>
        <taxon>Pseudomonadati</taxon>
        <taxon>Acidobacteriota</taxon>
        <taxon>Terriglobia</taxon>
        <taxon>Terriglobales</taxon>
        <taxon>Acidobacteriaceae</taxon>
        <taxon>Tunturiibacter</taxon>
    </lineage>
</organism>
<dbReference type="InterPro" id="IPR003812">
    <property type="entry name" value="Fido"/>
</dbReference>